<comment type="caution">
    <text evidence="9">The sequence shown here is derived from an EMBL/GenBank/DDBJ whole genome shotgun (WGS) entry which is preliminary data.</text>
</comment>
<dbReference type="InterPro" id="IPR035906">
    <property type="entry name" value="MetI-like_sf"/>
</dbReference>
<reference evidence="9 10" key="1">
    <citation type="submission" date="2015-06" db="EMBL/GenBank/DDBJ databases">
        <title>Genome sequencing of Thermotogales isolates from hydrothermal vents.</title>
        <authorList>
            <person name="Haverkamp T.H."/>
            <person name="Kublanov I.V."/>
            <person name="Nesbo C.L."/>
        </authorList>
    </citation>
    <scope>NUCLEOTIDE SEQUENCE [LARGE SCALE GENOMIC DNA]</scope>
    <source>
        <strain evidence="10">ik275mar</strain>
    </source>
</reference>
<proteinExistence type="predicted"/>
<dbReference type="PROSITE" id="PS50928">
    <property type="entry name" value="ABC_TM1"/>
    <property type="match status" value="1"/>
</dbReference>
<feature type="transmembrane region" description="Helical" evidence="7">
    <location>
        <begin position="203"/>
        <end position="227"/>
    </location>
</feature>
<dbReference type="Gene3D" id="1.10.3720.10">
    <property type="entry name" value="MetI-like"/>
    <property type="match status" value="1"/>
</dbReference>
<dbReference type="PANTHER" id="PTHR43005">
    <property type="entry name" value="BLR7065 PROTEIN"/>
    <property type="match status" value="1"/>
</dbReference>
<evidence type="ECO:0000256" key="6">
    <source>
        <dbReference type="ARBA" id="ARBA00023136"/>
    </source>
</evidence>
<evidence type="ECO:0000256" key="2">
    <source>
        <dbReference type="ARBA" id="ARBA00022448"/>
    </source>
</evidence>
<protein>
    <submittedName>
        <fullName evidence="9">Glycerol-3-phosphate ABC transporter permease</fullName>
    </submittedName>
</protein>
<feature type="domain" description="ABC transmembrane type-1" evidence="8">
    <location>
        <begin position="64"/>
        <end position="277"/>
    </location>
</feature>
<feature type="transmembrane region" description="Helical" evidence="7">
    <location>
        <begin position="258"/>
        <end position="278"/>
    </location>
</feature>
<comment type="subcellular location">
    <subcellularLocation>
        <location evidence="1">Cell membrane</location>
        <topology evidence="1">Multi-pass membrane protein</topology>
    </subcellularLocation>
</comment>
<organism evidence="9 10">
    <name type="scientific">Thermosipho affectus</name>
    <dbReference type="NCBI Taxonomy" id="660294"/>
    <lineage>
        <taxon>Bacteria</taxon>
        <taxon>Thermotogati</taxon>
        <taxon>Thermotogota</taxon>
        <taxon>Thermotogae</taxon>
        <taxon>Thermotogales</taxon>
        <taxon>Fervidobacteriaceae</taxon>
        <taxon>Thermosipho</taxon>
    </lineage>
</organism>
<dbReference type="EMBL" id="LBFC01000018">
    <property type="protein sequence ID" value="ONN27085.1"/>
    <property type="molecule type" value="Genomic_DNA"/>
</dbReference>
<keyword evidence="5 7" id="KW-1133">Transmembrane helix</keyword>
<dbReference type="RefSeq" id="WP_077198233.1">
    <property type="nucleotide sequence ID" value="NZ_LBFC01000018.1"/>
</dbReference>
<keyword evidence="2" id="KW-0813">Transport</keyword>
<keyword evidence="6 7" id="KW-0472">Membrane</keyword>
<evidence type="ECO:0000256" key="4">
    <source>
        <dbReference type="ARBA" id="ARBA00022692"/>
    </source>
</evidence>
<dbReference type="CDD" id="cd06261">
    <property type="entry name" value="TM_PBP2"/>
    <property type="match status" value="1"/>
</dbReference>
<dbReference type="SUPFAM" id="SSF161098">
    <property type="entry name" value="MetI-like"/>
    <property type="match status" value="1"/>
</dbReference>
<gene>
    <name evidence="9" type="ORF">XJ44_04650</name>
</gene>
<evidence type="ECO:0000313" key="9">
    <source>
        <dbReference type="EMBL" id="ONN27085.1"/>
    </source>
</evidence>
<keyword evidence="3" id="KW-1003">Cell membrane</keyword>
<feature type="transmembrane region" description="Helical" evidence="7">
    <location>
        <begin position="149"/>
        <end position="172"/>
    </location>
</feature>
<dbReference type="Proteomes" id="UP000242616">
    <property type="component" value="Unassembled WGS sequence"/>
</dbReference>
<dbReference type="InterPro" id="IPR000515">
    <property type="entry name" value="MetI-like"/>
</dbReference>
<feature type="transmembrane region" description="Helical" evidence="7">
    <location>
        <begin position="68"/>
        <end position="91"/>
    </location>
</feature>
<evidence type="ECO:0000256" key="7">
    <source>
        <dbReference type="SAM" id="Phobius"/>
    </source>
</evidence>
<evidence type="ECO:0000313" key="10">
    <source>
        <dbReference type="Proteomes" id="UP000242616"/>
    </source>
</evidence>
<evidence type="ECO:0000256" key="1">
    <source>
        <dbReference type="ARBA" id="ARBA00004651"/>
    </source>
</evidence>
<dbReference type="PANTHER" id="PTHR43005:SF1">
    <property type="entry name" value="SPERMIDINE_PUTRESCINE TRANSPORT SYSTEM PERMEASE PROTEIN"/>
    <property type="match status" value="1"/>
</dbReference>
<sequence>MRKLTPYFLLIPTFVIIILFIYTPAFNSFKMSFFQETYFGDKKVFVGFDNYIDLFSDNEYYNVLKNTFIYSFVSVGLTIFLSFLISQLLILDLPGTKVVRTLIFSPYAVSPAISATLWAMLFTPTAGLFSYLFQITFNLDVKWLTTKPYSMIAIIAATVWKMLPFDLIFYIAALQNIPDSILESSLMDGANGWIRMWRIKFPLVTPITFYLFIMNFTTTMFSSFGIIDIMTRGGPLNSTTNMIYRLYLDGFAFQDNGLASAQSVVMFGIMSIITYLYFKFVEGKVHYQ</sequence>
<evidence type="ECO:0000256" key="3">
    <source>
        <dbReference type="ARBA" id="ARBA00022475"/>
    </source>
</evidence>
<evidence type="ECO:0000259" key="8">
    <source>
        <dbReference type="PROSITE" id="PS50928"/>
    </source>
</evidence>
<keyword evidence="4 7" id="KW-0812">Transmembrane</keyword>
<evidence type="ECO:0000256" key="5">
    <source>
        <dbReference type="ARBA" id="ARBA00022989"/>
    </source>
</evidence>
<accession>A0ABX3II31</accession>
<feature type="transmembrane region" description="Helical" evidence="7">
    <location>
        <begin position="112"/>
        <end position="137"/>
    </location>
</feature>
<name>A0ABX3II31_9BACT</name>
<feature type="transmembrane region" description="Helical" evidence="7">
    <location>
        <begin position="7"/>
        <end position="25"/>
    </location>
</feature>
<keyword evidence="10" id="KW-1185">Reference proteome</keyword>